<evidence type="ECO:0000313" key="2">
    <source>
        <dbReference type="Proteomes" id="UP000001060"/>
    </source>
</evidence>
<proteinExistence type="predicted"/>
<dbReference type="GeneID" id="40927299"/>
<dbReference type="eggNOG" id="ENOG503212Q">
    <property type="taxonomic scope" value="Bacteria"/>
</dbReference>
<name>D3HM77_LEGLN</name>
<dbReference type="HOGENOM" id="CLU_1842635_0_0_6"/>
<protein>
    <recommendedName>
        <fullName evidence="3">Bile acid beta-glucosidase</fullName>
    </recommendedName>
</protein>
<dbReference type="Proteomes" id="UP000001060">
    <property type="component" value="Chromosome"/>
</dbReference>
<gene>
    <name evidence="1" type="ordered locus">LLO_3114</name>
</gene>
<dbReference type="KEGG" id="llo:LLO_3114"/>
<sequence length="129" mass="15127">MKFKNSVLEESYNEYWNKHIVVLDNTIRTISLGFSLFHNNDHVPGLIEKYYRGIQNILSKLGHQTSIFEDIEYVQNYKKDVINQSIEDLSLYACIFPEYASICEKYKETINSSLGDQEKVNHRTPNTPF</sequence>
<evidence type="ECO:0000313" key="1">
    <source>
        <dbReference type="EMBL" id="CBJ13566.1"/>
    </source>
</evidence>
<dbReference type="OrthoDB" id="5646854at2"/>
<dbReference type="RefSeq" id="WP_003634570.1">
    <property type="nucleotide sequence ID" value="NC_013861.1"/>
</dbReference>
<organism evidence="1 2">
    <name type="scientific">Legionella longbeachae serogroup 1 (strain NSW150)</name>
    <dbReference type="NCBI Taxonomy" id="661367"/>
    <lineage>
        <taxon>Bacteria</taxon>
        <taxon>Pseudomonadati</taxon>
        <taxon>Pseudomonadota</taxon>
        <taxon>Gammaproteobacteria</taxon>
        <taxon>Legionellales</taxon>
        <taxon>Legionellaceae</taxon>
        <taxon>Legionella</taxon>
    </lineage>
</organism>
<dbReference type="STRING" id="661367.LLO_3114"/>
<evidence type="ECO:0008006" key="3">
    <source>
        <dbReference type="Google" id="ProtNLM"/>
    </source>
</evidence>
<reference evidence="1 2" key="1">
    <citation type="journal article" date="2010" name="PLoS Genet.">
        <title>Analysis of the Legionella longbeachae genome and transcriptome uncovers unique strategies to cause Legionnaires' disease.</title>
        <authorList>
            <person name="Cazalet C."/>
            <person name="Gomez-Valero L."/>
            <person name="Rusniok C."/>
            <person name="Lomma M."/>
            <person name="Dervins-Ravault D."/>
            <person name="Newton H."/>
            <person name="Sansom F."/>
            <person name="Jarraud S."/>
            <person name="Zidane N."/>
            <person name="Ma L."/>
            <person name="Bouchier C."/>
            <person name="Etienne J."/>
            <person name="Hartland E."/>
            <person name="Buchrieser C."/>
        </authorList>
    </citation>
    <scope>NUCLEOTIDE SEQUENCE [LARGE SCALE GENOMIC DNA]</scope>
    <source>
        <strain evidence="1 2">NSW150</strain>
    </source>
</reference>
<dbReference type="EMBL" id="FN650140">
    <property type="protein sequence ID" value="CBJ13566.1"/>
    <property type="molecule type" value="Genomic_DNA"/>
</dbReference>
<keyword evidence="2" id="KW-1185">Reference proteome</keyword>
<accession>D3HM77</accession>
<dbReference type="AlphaFoldDB" id="D3HM77"/>